<organism evidence="1 2">
    <name type="scientific">Scleroderma citrinum Foug A</name>
    <dbReference type="NCBI Taxonomy" id="1036808"/>
    <lineage>
        <taxon>Eukaryota</taxon>
        <taxon>Fungi</taxon>
        <taxon>Dikarya</taxon>
        <taxon>Basidiomycota</taxon>
        <taxon>Agaricomycotina</taxon>
        <taxon>Agaricomycetes</taxon>
        <taxon>Agaricomycetidae</taxon>
        <taxon>Boletales</taxon>
        <taxon>Sclerodermatineae</taxon>
        <taxon>Sclerodermataceae</taxon>
        <taxon>Scleroderma</taxon>
    </lineage>
</organism>
<dbReference type="HOGENOM" id="CLU_159494_0_0_1"/>
<proteinExistence type="predicted"/>
<protein>
    <submittedName>
        <fullName evidence="1">Uncharacterized protein</fullName>
    </submittedName>
</protein>
<sequence length="130" mass="14635">MAGIRRRGRWDVIGFGRDEGKLEVEIIEDVVVYASEPLEFELEVSCSEPFKESDFVVVQEWPLEDVGDPLTLLCVRRWVIDVAGNAPPRCSTKLSVGPVLCRTRDMRHPGTICGVTTASGWRLLVYLRTD</sequence>
<reference evidence="1 2" key="1">
    <citation type="submission" date="2014-04" db="EMBL/GenBank/DDBJ databases">
        <authorList>
            <consortium name="DOE Joint Genome Institute"/>
            <person name="Kuo A."/>
            <person name="Kohler A."/>
            <person name="Nagy L.G."/>
            <person name="Floudas D."/>
            <person name="Copeland A."/>
            <person name="Barry K.W."/>
            <person name="Cichocki N."/>
            <person name="Veneault-Fourrey C."/>
            <person name="LaButti K."/>
            <person name="Lindquist E.A."/>
            <person name="Lipzen A."/>
            <person name="Lundell T."/>
            <person name="Morin E."/>
            <person name="Murat C."/>
            <person name="Sun H."/>
            <person name="Tunlid A."/>
            <person name="Henrissat B."/>
            <person name="Grigoriev I.V."/>
            <person name="Hibbett D.S."/>
            <person name="Martin F."/>
            <person name="Nordberg H.P."/>
            <person name="Cantor M.N."/>
            <person name="Hua S.X."/>
        </authorList>
    </citation>
    <scope>NUCLEOTIDE SEQUENCE [LARGE SCALE GENOMIC DNA]</scope>
    <source>
        <strain evidence="1 2">Foug A</strain>
    </source>
</reference>
<keyword evidence="2" id="KW-1185">Reference proteome</keyword>
<evidence type="ECO:0000313" key="1">
    <source>
        <dbReference type="EMBL" id="KIM64803.1"/>
    </source>
</evidence>
<dbReference type="Proteomes" id="UP000053989">
    <property type="component" value="Unassembled WGS sequence"/>
</dbReference>
<evidence type="ECO:0000313" key="2">
    <source>
        <dbReference type="Proteomes" id="UP000053989"/>
    </source>
</evidence>
<dbReference type="EMBL" id="KN822026">
    <property type="protein sequence ID" value="KIM64803.1"/>
    <property type="molecule type" value="Genomic_DNA"/>
</dbReference>
<dbReference type="InParanoid" id="A0A0C2ZTF5"/>
<gene>
    <name evidence="1" type="ORF">SCLCIDRAFT_23210</name>
</gene>
<accession>A0A0C2ZTF5</accession>
<reference evidence="2" key="2">
    <citation type="submission" date="2015-01" db="EMBL/GenBank/DDBJ databases">
        <title>Evolutionary Origins and Diversification of the Mycorrhizal Mutualists.</title>
        <authorList>
            <consortium name="DOE Joint Genome Institute"/>
            <consortium name="Mycorrhizal Genomics Consortium"/>
            <person name="Kohler A."/>
            <person name="Kuo A."/>
            <person name="Nagy L.G."/>
            <person name="Floudas D."/>
            <person name="Copeland A."/>
            <person name="Barry K.W."/>
            <person name="Cichocki N."/>
            <person name="Veneault-Fourrey C."/>
            <person name="LaButti K."/>
            <person name="Lindquist E.A."/>
            <person name="Lipzen A."/>
            <person name="Lundell T."/>
            <person name="Morin E."/>
            <person name="Murat C."/>
            <person name="Riley R."/>
            <person name="Ohm R."/>
            <person name="Sun H."/>
            <person name="Tunlid A."/>
            <person name="Henrissat B."/>
            <person name="Grigoriev I.V."/>
            <person name="Hibbett D.S."/>
            <person name="Martin F."/>
        </authorList>
    </citation>
    <scope>NUCLEOTIDE SEQUENCE [LARGE SCALE GENOMIC DNA]</scope>
    <source>
        <strain evidence="2">Foug A</strain>
    </source>
</reference>
<dbReference type="AlphaFoldDB" id="A0A0C2ZTF5"/>
<name>A0A0C2ZTF5_9AGAM</name>